<evidence type="ECO:0000256" key="3">
    <source>
        <dbReference type="SAM" id="MobiDB-lite"/>
    </source>
</evidence>
<dbReference type="GO" id="GO:0005634">
    <property type="term" value="C:nucleus"/>
    <property type="evidence" value="ECO:0007669"/>
    <property type="project" value="UniProtKB-SubCell"/>
</dbReference>
<dbReference type="OrthoDB" id="614844at2759"/>
<keyword evidence="7" id="KW-1185">Reference proteome</keyword>
<organism evidence="5">
    <name type="scientific">Cladocopium goreaui</name>
    <dbReference type="NCBI Taxonomy" id="2562237"/>
    <lineage>
        <taxon>Eukaryota</taxon>
        <taxon>Sar</taxon>
        <taxon>Alveolata</taxon>
        <taxon>Dinophyceae</taxon>
        <taxon>Suessiales</taxon>
        <taxon>Symbiodiniaceae</taxon>
        <taxon>Cladocopium</taxon>
    </lineage>
</organism>
<dbReference type="PANTHER" id="PTHR15835:SF6">
    <property type="entry name" value="ZINC FINGER C3HC-TYPE PROTEIN 1"/>
    <property type="match status" value="1"/>
</dbReference>
<reference evidence="6" key="2">
    <citation type="submission" date="2024-04" db="EMBL/GenBank/DDBJ databases">
        <authorList>
            <person name="Chen Y."/>
            <person name="Shah S."/>
            <person name="Dougan E. K."/>
            <person name="Thang M."/>
            <person name="Chan C."/>
        </authorList>
    </citation>
    <scope>NUCLEOTIDE SEQUENCE [LARGE SCALE GENOMIC DNA]</scope>
</reference>
<evidence type="ECO:0000259" key="4">
    <source>
        <dbReference type="Pfam" id="PF07967"/>
    </source>
</evidence>
<dbReference type="GO" id="GO:0008270">
    <property type="term" value="F:zinc ion binding"/>
    <property type="evidence" value="ECO:0007669"/>
    <property type="project" value="InterPro"/>
</dbReference>
<feature type="region of interest" description="Disordered" evidence="3">
    <location>
        <begin position="1"/>
        <end position="49"/>
    </location>
</feature>
<dbReference type="EMBL" id="CAMXCT020005768">
    <property type="protein sequence ID" value="CAL1166584.1"/>
    <property type="molecule type" value="Genomic_DNA"/>
</dbReference>
<comment type="caution">
    <text evidence="5">The sequence shown here is derived from an EMBL/GenBank/DDBJ whole genome shotgun (WGS) entry which is preliminary data.</text>
</comment>
<feature type="region of interest" description="Disordered" evidence="3">
    <location>
        <begin position="231"/>
        <end position="254"/>
    </location>
</feature>
<accession>A0A9P1DMR5</accession>
<dbReference type="Pfam" id="PF07967">
    <property type="entry name" value="zf-C3HC"/>
    <property type="match status" value="1"/>
</dbReference>
<feature type="region of interest" description="Disordered" evidence="3">
    <location>
        <begin position="320"/>
        <end position="340"/>
    </location>
</feature>
<name>A0A9P1DMR5_9DINO</name>
<reference evidence="5" key="1">
    <citation type="submission" date="2022-10" db="EMBL/GenBank/DDBJ databases">
        <authorList>
            <person name="Chen Y."/>
            <person name="Dougan E. K."/>
            <person name="Chan C."/>
            <person name="Rhodes N."/>
            <person name="Thang M."/>
        </authorList>
    </citation>
    <scope>NUCLEOTIDE SEQUENCE</scope>
</reference>
<dbReference type="PANTHER" id="PTHR15835">
    <property type="entry name" value="NUCLEAR-INTERACTING PARTNER OF ALK"/>
    <property type="match status" value="1"/>
</dbReference>
<dbReference type="EMBL" id="CAMXCT030005768">
    <property type="protein sequence ID" value="CAL4800521.1"/>
    <property type="molecule type" value="Genomic_DNA"/>
</dbReference>
<dbReference type="Proteomes" id="UP001152797">
    <property type="component" value="Unassembled WGS sequence"/>
</dbReference>
<protein>
    <recommendedName>
        <fullName evidence="4">C3HC-type domain-containing protein</fullName>
    </recommendedName>
</protein>
<comment type="subcellular location">
    <subcellularLocation>
        <location evidence="1">Nucleus</location>
    </subcellularLocation>
</comment>
<feature type="compositionally biased region" description="Polar residues" evidence="3">
    <location>
        <begin position="1"/>
        <end position="15"/>
    </location>
</feature>
<sequence length="355" mass="39291">MASTEPETQSATDTSRGPDAVAESLEAVMEQSSLAGQDVSEDTKTKKRKCREEDLEDFRHRLGSFKRPWWFNKPLAFSALAAARRGWQNVGPDQLSCPVCSAELTIKFEAKRLEGQWMANGQPMADAPAGISHEILEKGHSPFCPWRSVEVKNDPQWYSDKELAADVETRSAGLLAMKHLPVVLEGGQEAANPADALASAGWEAVGTVDGRDFFRCSICLRTHIVQSFAHRETEAKEPEEISDGGSSARKKRRTCQPVAGLWTPQIRVISQPESEQAEQAEQEERMTWFDPHAFHHYYCPLFCHPEEELGIAAARMLKARSTDGSDGPSPGPATAAEKAESLVRDLHVILPERKD</sequence>
<evidence type="ECO:0000256" key="2">
    <source>
        <dbReference type="ARBA" id="ARBA00023242"/>
    </source>
</evidence>
<keyword evidence="2" id="KW-0539">Nucleus</keyword>
<evidence type="ECO:0000313" key="6">
    <source>
        <dbReference type="EMBL" id="CAL1166584.1"/>
    </source>
</evidence>
<evidence type="ECO:0000313" key="7">
    <source>
        <dbReference type="Proteomes" id="UP001152797"/>
    </source>
</evidence>
<dbReference type="InterPro" id="IPR012935">
    <property type="entry name" value="NuBaID_N"/>
</dbReference>
<dbReference type="EMBL" id="CAMXCT010005768">
    <property type="protein sequence ID" value="CAI4013209.1"/>
    <property type="molecule type" value="Genomic_DNA"/>
</dbReference>
<dbReference type="AlphaFoldDB" id="A0A9P1DMR5"/>
<gene>
    <name evidence="5" type="ORF">C1SCF055_LOCUS38199</name>
</gene>
<evidence type="ECO:0000313" key="5">
    <source>
        <dbReference type="EMBL" id="CAI4013209.1"/>
    </source>
</evidence>
<evidence type="ECO:0000256" key="1">
    <source>
        <dbReference type="ARBA" id="ARBA00004123"/>
    </source>
</evidence>
<proteinExistence type="predicted"/>
<feature type="domain" description="C3HC-type" evidence="4">
    <location>
        <begin position="54"/>
        <end position="181"/>
    </location>
</feature>